<name>A0ABZ0S3H1_9GAMM</name>
<dbReference type="GO" id="GO:0030701">
    <property type="term" value="F:NAD+-dinitrogen-reductase ADP-D-ribosyltransferase activity"/>
    <property type="evidence" value="ECO:0007669"/>
    <property type="project" value="UniProtKB-EC"/>
</dbReference>
<dbReference type="Pfam" id="PF07357">
    <property type="entry name" value="DRAT"/>
    <property type="match status" value="1"/>
</dbReference>
<dbReference type="InterPro" id="IPR009953">
    <property type="entry name" value="DRA_trans"/>
</dbReference>
<proteinExistence type="predicted"/>
<gene>
    <name evidence="1" type="primary">draT</name>
    <name evidence="1" type="ORF">Thiowin_00052</name>
</gene>
<sequence>MTRVFADRETKTRYDLRFLLHSGEPLLLTEDATPPDPTLSAAPRLPASARLPINRCNLPADILGGLTYQQHPVPLQLDGVRNFHQALFATLAPLSRRDERSAYFVDYMTVHFCLEDLEEAGFTPGPRKKYRCNANYLRMVRGWSFDSDGREGAVLKHWVETRFGLLARHHGGPLDGRDSDAYHAYLVQGSRGLYATNALEAQLDLLYTYCQYELELAHPGQSHLRLYRGINRIDEHEVLATHPGQRYQVLLNNLNSFTSERERADEFGDYILETQVPLAKIFFYNRLLPGMLKGEDEYVVVGGLYEVGISTF</sequence>
<protein>
    <submittedName>
        <fullName evidence="1">NAD(+)--dinitrogen-reductase ADP-D-ribosyltransferase</fullName>
        <ecNumber evidence="1">2.4.2.37</ecNumber>
    </submittedName>
</protein>
<keyword evidence="2" id="KW-1185">Reference proteome</keyword>
<keyword evidence="1" id="KW-0328">Glycosyltransferase</keyword>
<accession>A0ABZ0S3H1</accession>
<dbReference type="Proteomes" id="UP001432180">
    <property type="component" value="Chromosome"/>
</dbReference>
<dbReference type="EC" id="2.4.2.37" evidence="1"/>
<organism evidence="1 2">
    <name type="scientific">Thiorhodovibrio winogradskyi</name>
    <dbReference type="NCBI Taxonomy" id="77007"/>
    <lineage>
        <taxon>Bacteria</taxon>
        <taxon>Pseudomonadati</taxon>
        <taxon>Pseudomonadota</taxon>
        <taxon>Gammaproteobacteria</taxon>
        <taxon>Chromatiales</taxon>
        <taxon>Chromatiaceae</taxon>
        <taxon>Thiorhodovibrio</taxon>
    </lineage>
</organism>
<keyword evidence="1" id="KW-0808">Transferase</keyword>
<evidence type="ECO:0000313" key="2">
    <source>
        <dbReference type="Proteomes" id="UP001432180"/>
    </source>
</evidence>
<evidence type="ECO:0000313" key="1">
    <source>
        <dbReference type="EMBL" id="WPL15172.1"/>
    </source>
</evidence>
<reference evidence="1 2" key="1">
    <citation type="journal article" date="2023" name="Microorganisms">
        <title>Thiorhodovibrio frisius and Trv. litoralis spp. nov., Two Novel Members from a Clade of Fastidious Purple Sulfur Bacteria That Exhibit Unique Red-Shifted Light-Harvesting Capabilities.</title>
        <authorList>
            <person name="Methner A."/>
            <person name="Kuzyk S.B."/>
            <person name="Petersen J."/>
            <person name="Bauer S."/>
            <person name="Brinkmann H."/>
            <person name="Sichau K."/>
            <person name="Wanner G."/>
            <person name="Wolf J."/>
            <person name="Neumann-Schaal M."/>
            <person name="Henke P."/>
            <person name="Tank M."/>
            <person name="Sproer C."/>
            <person name="Bunk B."/>
            <person name="Overmann J."/>
        </authorList>
    </citation>
    <scope>NUCLEOTIDE SEQUENCE [LARGE SCALE GENOMIC DNA]</scope>
    <source>
        <strain evidence="1 2">DSM 6702</strain>
    </source>
</reference>
<dbReference type="EMBL" id="CP121472">
    <property type="protein sequence ID" value="WPL15172.1"/>
    <property type="molecule type" value="Genomic_DNA"/>
</dbReference>